<dbReference type="PANTHER" id="PTHR42852">
    <property type="entry name" value="THIOL:DISULFIDE INTERCHANGE PROTEIN DSBE"/>
    <property type="match status" value="1"/>
</dbReference>
<dbReference type="OrthoDB" id="9811352at2"/>
<evidence type="ECO:0000259" key="7">
    <source>
        <dbReference type="PROSITE" id="PS51352"/>
    </source>
</evidence>
<dbReference type="InterPro" id="IPR000866">
    <property type="entry name" value="AhpC/TSA"/>
</dbReference>
<dbReference type="AlphaFoldDB" id="A0A3S8Z9F8"/>
<dbReference type="InterPro" id="IPR013766">
    <property type="entry name" value="Thioredoxin_domain"/>
</dbReference>
<dbReference type="GO" id="GO:0030313">
    <property type="term" value="C:cell envelope"/>
    <property type="evidence" value="ECO:0007669"/>
    <property type="project" value="UniProtKB-SubCell"/>
</dbReference>
<keyword evidence="9" id="KW-1185">Reference proteome</keyword>
<organism evidence="8 9">
    <name type="scientific">Flaviflexus salsibiostraticola</name>
    <dbReference type="NCBI Taxonomy" id="1282737"/>
    <lineage>
        <taxon>Bacteria</taxon>
        <taxon>Bacillati</taxon>
        <taxon>Actinomycetota</taxon>
        <taxon>Actinomycetes</taxon>
        <taxon>Actinomycetales</taxon>
        <taxon>Actinomycetaceae</taxon>
        <taxon>Flaviflexus</taxon>
    </lineage>
</organism>
<evidence type="ECO:0000256" key="1">
    <source>
        <dbReference type="ARBA" id="ARBA00004196"/>
    </source>
</evidence>
<dbReference type="EMBL" id="CP034438">
    <property type="protein sequence ID" value="AZN29966.1"/>
    <property type="molecule type" value="Genomic_DNA"/>
</dbReference>
<feature type="chain" id="PRO_5019160160" evidence="6">
    <location>
        <begin position="20"/>
        <end position="177"/>
    </location>
</feature>
<reference evidence="8 9" key="1">
    <citation type="submission" date="2018-12" db="EMBL/GenBank/DDBJ databases">
        <title>Complete genome sequence of Flaviflexus salsibiostraticola KCTC 33148.</title>
        <authorList>
            <person name="Bae J.-W."/>
        </authorList>
    </citation>
    <scope>NUCLEOTIDE SEQUENCE [LARGE SCALE GENOMIC DNA]</scope>
    <source>
        <strain evidence="8 9">KCTC 33148</strain>
    </source>
</reference>
<comment type="subcellular location">
    <subcellularLocation>
        <location evidence="1">Cell envelope</location>
    </subcellularLocation>
</comment>
<dbReference type="InterPro" id="IPR050553">
    <property type="entry name" value="Thioredoxin_ResA/DsbE_sf"/>
</dbReference>
<dbReference type="Pfam" id="PF00578">
    <property type="entry name" value="AhpC-TSA"/>
    <property type="match status" value="1"/>
</dbReference>
<keyword evidence="6" id="KW-0732">Signal</keyword>
<dbReference type="SUPFAM" id="SSF52833">
    <property type="entry name" value="Thioredoxin-like"/>
    <property type="match status" value="1"/>
</dbReference>
<evidence type="ECO:0000256" key="2">
    <source>
        <dbReference type="ARBA" id="ARBA00022748"/>
    </source>
</evidence>
<sequence>MRKLAMLLLLPLLAACNSAIQGTEYSGGDANYVLWPASERAEPVEATGTTFDGDEINLADLRGEVIVINTWYAACPPCRAEAADLNAIAEDYADEITVIGVNTRDNRAAAEAFERSFETPYESIEGRNGAFIAGLEGAVPLQAVPTTLILDAEGRPAARYIGQIDPQIVRGMIDDTL</sequence>
<dbReference type="RefSeq" id="WP_126040305.1">
    <property type="nucleotide sequence ID" value="NZ_CP034438.1"/>
</dbReference>
<dbReference type="GO" id="GO:0017004">
    <property type="term" value="P:cytochrome complex assembly"/>
    <property type="evidence" value="ECO:0007669"/>
    <property type="project" value="UniProtKB-KW"/>
</dbReference>
<dbReference type="CDD" id="cd02966">
    <property type="entry name" value="TlpA_like_family"/>
    <property type="match status" value="1"/>
</dbReference>
<dbReference type="PROSITE" id="PS51257">
    <property type="entry name" value="PROKAR_LIPOPROTEIN"/>
    <property type="match status" value="1"/>
</dbReference>
<evidence type="ECO:0000256" key="6">
    <source>
        <dbReference type="SAM" id="SignalP"/>
    </source>
</evidence>
<protein>
    <submittedName>
        <fullName evidence="8">TlpA family protein disulfide reductase</fullName>
    </submittedName>
</protein>
<feature type="signal peptide" evidence="6">
    <location>
        <begin position="1"/>
        <end position="19"/>
    </location>
</feature>
<dbReference type="GO" id="GO:0016491">
    <property type="term" value="F:oxidoreductase activity"/>
    <property type="evidence" value="ECO:0007669"/>
    <property type="project" value="InterPro"/>
</dbReference>
<dbReference type="GO" id="GO:0016209">
    <property type="term" value="F:antioxidant activity"/>
    <property type="evidence" value="ECO:0007669"/>
    <property type="project" value="InterPro"/>
</dbReference>
<keyword evidence="4" id="KW-1015">Disulfide bond</keyword>
<keyword evidence="3" id="KW-0735">Signal-anchor</keyword>
<dbReference type="Proteomes" id="UP000270021">
    <property type="component" value="Chromosome"/>
</dbReference>
<dbReference type="InterPro" id="IPR036249">
    <property type="entry name" value="Thioredoxin-like_sf"/>
</dbReference>
<accession>A0A3S8Z9F8</accession>
<keyword evidence="5" id="KW-0676">Redox-active center</keyword>
<keyword evidence="3" id="KW-0812">Transmembrane</keyword>
<evidence type="ECO:0000256" key="3">
    <source>
        <dbReference type="ARBA" id="ARBA00022968"/>
    </source>
</evidence>
<keyword evidence="2" id="KW-0201">Cytochrome c-type biogenesis</keyword>
<name>A0A3S8Z9F8_9ACTO</name>
<evidence type="ECO:0000313" key="8">
    <source>
        <dbReference type="EMBL" id="AZN29966.1"/>
    </source>
</evidence>
<dbReference type="KEGG" id="fsl:EJO69_06320"/>
<evidence type="ECO:0000313" key="9">
    <source>
        <dbReference type="Proteomes" id="UP000270021"/>
    </source>
</evidence>
<dbReference type="Gene3D" id="3.40.30.10">
    <property type="entry name" value="Glutaredoxin"/>
    <property type="match status" value="1"/>
</dbReference>
<feature type="domain" description="Thioredoxin" evidence="7">
    <location>
        <begin position="35"/>
        <end position="177"/>
    </location>
</feature>
<dbReference type="PROSITE" id="PS51352">
    <property type="entry name" value="THIOREDOXIN_2"/>
    <property type="match status" value="1"/>
</dbReference>
<dbReference type="PANTHER" id="PTHR42852:SF6">
    <property type="entry name" value="THIOL:DISULFIDE INTERCHANGE PROTEIN DSBE"/>
    <property type="match status" value="1"/>
</dbReference>
<gene>
    <name evidence="8" type="ORF">EJO69_06320</name>
</gene>
<proteinExistence type="predicted"/>
<evidence type="ECO:0000256" key="5">
    <source>
        <dbReference type="ARBA" id="ARBA00023284"/>
    </source>
</evidence>
<evidence type="ECO:0000256" key="4">
    <source>
        <dbReference type="ARBA" id="ARBA00023157"/>
    </source>
</evidence>